<reference evidence="6" key="3">
    <citation type="submission" date="2021-02" db="UniProtKB">
        <authorList>
            <consortium name="EnsemblMetazoa"/>
        </authorList>
    </citation>
    <scope>IDENTIFICATION</scope>
    <source>
        <strain evidence="6">USDA</strain>
    </source>
</reference>
<dbReference type="RefSeq" id="XP_002428255.1">
    <property type="nucleotide sequence ID" value="XM_002428210.1"/>
</dbReference>
<dbReference type="AlphaFoldDB" id="E0VQ61"/>
<evidence type="ECO:0000256" key="2">
    <source>
        <dbReference type="ARBA" id="ARBA00023043"/>
    </source>
</evidence>
<keyword evidence="1" id="KW-0677">Repeat</keyword>
<dbReference type="SMART" id="SM00248">
    <property type="entry name" value="ANK"/>
    <property type="match status" value="3"/>
</dbReference>
<dbReference type="PROSITE" id="PS50088">
    <property type="entry name" value="ANK_REPEAT"/>
    <property type="match status" value="2"/>
</dbReference>
<dbReference type="Pfam" id="PF12796">
    <property type="entry name" value="Ank_2"/>
    <property type="match status" value="1"/>
</dbReference>
<dbReference type="InterPro" id="IPR036770">
    <property type="entry name" value="Ankyrin_rpt-contain_sf"/>
</dbReference>
<dbReference type="KEGG" id="phu:Phum_PHUM372130"/>
<dbReference type="GO" id="GO:0003677">
    <property type="term" value="F:DNA binding"/>
    <property type="evidence" value="ECO:0007669"/>
    <property type="project" value="UniProtKB-KW"/>
</dbReference>
<evidence type="ECO:0000313" key="7">
    <source>
        <dbReference type="Proteomes" id="UP000009046"/>
    </source>
</evidence>
<keyword evidence="2 3" id="KW-0040">ANK repeat</keyword>
<keyword evidence="7" id="KW-1185">Reference proteome</keyword>
<dbReference type="eggNOG" id="KOG0502">
    <property type="taxonomic scope" value="Eukaryota"/>
</dbReference>
<proteinExistence type="predicted"/>
<dbReference type="InterPro" id="IPR002110">
    <property type="entry name" value="Ankyrin_rpt"/>
</dbReference>
<dbReference type="Pfam" id="PF00023">
    <property type="entry name" value="Ank"/>
    <property type="match status" value="1"/>
</dbReference>
<feature type="compositionally biased region" description="Polar residues" evidence="4">
    <location>
        <begin position="1"/>
        <end position="22"/>
    </location>
</feature>
<dbReference type="OrthoDB" id="10251692at2759"/>
<evidence type="ECO:0000313" key="6">
    <source>
        <dbReference type="EnsemblMetazoa" id="PHUM372130-PA"/>
    </source>
</evidence>
<feature type="repeat" description="ANK" evidence="3">
    <location>
        <begin position="91"/>
        <end position="123"/>
    </location>
</feature>
<evidence type="ECO:0000256" key="3">
    <source>
        <dbReference type="PROSITE-ProRule" id="PRU00023"/>
    </source>
</evidence>
<dbReference type="STRING" id="121224.E0VQ61"/>
<dbReference type="EMBL" id="DS235389">
    <property type="protein sequence ID" value="EEB15517.1"/>
    <property type="molecule type" value="Genomic_DNA"/>
</dbReference>
<dbReference type="Gene3D" id="1.25.40.20">
    <property type="entry name" value="Ankyrin repeat-containing domain"/>
    <property type="match status" value="1"/>
</dbReference>
<evidence type="ECO:0000256" key="4">
    <source>
        <dbReference type="SAM" id="MobiDB-lite"/>
    </source>
</evidence>
<protein>
    <submittedName>
        <fullName evidence="5 6">DNA-binding protein rfxank, putative</fullName>
    </submittedName>
</protein>
<sequence length="222" mass="24192">MNNSSQSSENKYSVNTNSSPWNALQDGSRKSAFLPYKASVTVLTNLQRGNTKAQTSIIGTEELNFHQRAAQGDLTIKDIEQEENIELFDDDGLTPLMWASAYGQYPIVDALLHSSVGVDVENPKGQTALLFAAFGGYHEVVRLLVSEGADVNHRDQCGNTALIYAATGNNPHTTNELLSKNADFTIVNNFGDSAYSVAVKKQNFVVQQVIENHIISLLVGNT</sequence>
<keyword evidence="5" id="KW-0238">DNA-binding</keyword>
<evidence type="ECO:0000313" key="5">
    <source>
        <dbReference type="EMBL" id="EEB15517.1"/>
    </source>
</evidence>
<feature type="region of interest" description="Disordered" evidence="4">
    <location>
        <begin position="1"/>
        <end position="23"/>
    </location>
</feature>
<dbReference type="PANTHER" id="PTHR24171">
    <property type="entry name" value="ANKYRIN REPEAT DOMAIN-CONTAINING PROTEIN 39-RELATED"/>
    <property type="match status" value="1"/>
</dbReference>
<dbReference type="PROSITE" id="PS50297">
    <property type="entry name" value="ANK_REP_REGION"/>
    <property type="match status" value="2"/>
</dbReference>
<dbReference type="GeneID" id="8233635"/>
<dbReference type="EnsemblMetazoa" id="PHUM372130-RA">
    <property type="protein sequence ID" value="PHUM372130-PA"/>
    <property type="gene ID" value="PHUM372130"/>
</dbReference>
<dbReference type="HOGENOM" id="CLU_000134_23_1_1"/>
<dbReference type="EMBL" id="AAZO01004335">
    <property type="status" value="NOT_ANNOTATED_CDS"/>
    <property type="molecule type" value="Genomic_DNA"/>
</dbReference>
<name>E0VQ61_PEDHC</name>
<gene>
    <name evidence="6" type="primary">8233635</name>
    <name evidence="5" type="ORF">Phum_PHUM372130</name>
</gene>
<organism>
    <name type="scientific">Pediculus humanus subsp. corporis</name>
    <name type="common">Body louse</name>
    <dbReference type="NCBI Taxonomy" id="121224"/>
    <lineage>
        <taxon>Eukaryota</taxon>
        <taxon>Metazoa</taxon>
        <taxon>Ecdysozoa</taxon>
        <taxon>Arthropoda</taxon>
        <taxon>Hexapoda</taxon>
        <taxon>Insecta</taxon>
        <taxon>Pterygota</taxon>
        <taxon>Neoptera</taxon>
        <taxon>Paraneoptera</taxon>
        <taxon>Psocodea</taxon>
        <taxon>Troctomorpha</taxon>
        <taxon>Phthiraptera</taxon>
        <taxon>Anoplura</taxon>
        <taxon>Pediculidae</taxon>
        <taxon>Pediculus</taxon>
    </lineage>
</organism>
<dbReference type="PANTHER" id="PTHR24171:SF9">
    <property type="entry name" value="ANKYRIN REPEAT DOMAIN-CONTAINING PROTEIN 39"/>
    <property type="match status" value="1"/>
</dbReference>
<dbReference type="SUPFAM" id="SSF48403">
    <property type="entry name" value="Ankyrin repeat"/>
    <property type="match status" value="1"/>
</dbReference>
<evidence type="ECO:0000256" key="1">
    <source>
        <dbReference type="ARBA" id="ARBA00022737"/>
    </source>
</evidence>
<dbReference type="OMA" id="PYTCNEL"/>
<reference evidence="5" key="1">
    <citation type="submission" date="2007-04" db="EMBL/GenBank/DDBJ databases">
        <title>Annotation of Pediculus humanus corporis strain USDA.</title>
        <authorList>
            <person name="Kirkness E."/>
            <person name="Hannick L."/>
            <person name="Hass B."/>
            <person name="Bruggner R."/>
            <person name="Lawson D."/>
            <person name="Bidwell S."/>
            <person name="Joardar V."/>
            <person name="Caler E."/>
            <person name="Walenz B."/>
            <person name="Inman J."/>
            <person name="Schobel S."/>
            <person name="Galinsky K."/>
            <person name="Amedeo P."/>
            <person name="Strausberg R."/>
        </authorList>
    </citation>
    <scope>NUCLEOTIDE SEQUENCE</scope>
    <source>
        <strain evidence="5">USDA</strain>
    </source>
</reference>
<dbReference type="VEuPathDB" id="VectorBase:PHUM372130"/>
<dbReference type="Proteomes" id="UP000009046">
    <property type="component" value="Unassembled WGS sequence"/>
</dbReference>
<dbReference type="PRINTS" id="PR01415">
    <property type="entry name" value="ANKYRIN"/>
</dbReference>
<feature type="repeat" description="ANK" evidence="3">
    <location>
        <begin position="124"/>
        <end position="156"/>
    </location>
</feature>
<dbReference type="InParanoid" id="E0VQ61"/>
<dbReference type="CTD" id="8233635"/>
<reference evidence="5" key="2">
    <citation type="submission" date="2007-04" db="EMBL/GenBank/DDBJ databases">
        <title>The genome of the human body louse.</title>
        <authorList>
            <consortium name="The Human Body Louse Genome Consortium"/>
            <person name="Kirkness E."/>
            <person name="Walenz B."/>
            <person name="Hass B."/>
            <person name="Bruggner R."/>
            <person name="Strausberg R."/>
        </authorList>
    </citation>
    <scope>NUCLEOTIDE SEQUENCE</scope>
    <source>
        <strain evidence="5">USDA</strain>
    </source>
</reference>
<accession>E0VQ61</accession>